<comment type="caution">
    <text evidence="2">The sequence shown here is derived from an EMBL/GenBank/DDBJ whole genome shotgun (WGS) entry which is preliminary data.</text>
</comment>
<feature type="compositionally biased region" description="Low complexity" evidence="1">
    <location>
        <begin position="152"/>
        <end position="166"/>
    </location>
</feature>
<accession>A0ABP7Y9B7</accession>
<feature type="compositionally biased region" description="Pro residues" evidence="1">
    <location>
        <begin position="88"/>
        <end position="100"/>
    </location>
</feature>
<protein>
    <submittedName>
        <fullName evidence="2">Uncharacterized protein</fullName>
    </submittedName>
</protein>
<feature type="compositionally biased region" description="Gly residues" evidence="1">
    <location>
        <begin position="202"/>
        <end position="212"/>
    </location>
</feature>
<feature type="region of interest" description="Disordered" evidence="1">
    <location>
        <begin position="81"/>
        <end position="229"/>
    </location>
</feature>
<sequence length="249" mass="25583">MAYGPVWQRTVAVRLRRVVLSRGMRRLLVVTGLVVAGWLLGGLAPHAAHADTAPVLSGGEAPRLRGAVRDMAAAVSEHVRKASAVAKPRPPVADEPPVEIPPAGDTASPPELGKTIEVEPPRPVSAPERASTGRTETAARSAAPKAKRKAGVVRGVKVAPRGGAVRPSAEIRRAADPADPAPSAPVPDHEGGTLSGTAGPVPSGGGALGGHLGRWSWPAPPSHWAPLRAPRSIPVAVRTAVDESFFSPD</sequence>
<keyword evidence="3" id="KW-1185">Reference proteome</keyword>
<dbReference type="RefSeq" id="WP_345018133.1">
    <property type="nucleotide sequence ID" value="NZ_BAABDO010000010.1"/>
</dbReference>
<evidence type="ECO:0000256" key="1">
    <source>
        <dbReference type="SAM" id="MobiDB-lite"/>
    </source>
</evidence>
<organism evidence="2 3">
    <name type="scientific">Actinomadura keratinilytica</name>
    <dbReference type="NCBI Taxonomy" id="547461"/>
    <lineage>
        <taxon>Bacteria</taxon>
        <taxon>Bacillati</taxon>
        <taxon>Actinomycetota</taxon>
        <taxon>Actinomycetes</taxon>
        <taxon>Streptosporangiales</taxon>
        <taxon>Thermomonosporaceae</taxon>
        <taxon>Actinomadura</taxon>
    </lineage>
</organism>
<reference evidence="3" key="1">
    <citation type="journal article" date="2019" name="Int. J. Syst. Evol. Microbiol.">
        <title>The Global Catalogue of Microorganisms (GCM) 10K type strain sequencing project: providing services to taxonomists for standard genome sequencing and annotation.</title>
        <authorList>
            <consortium name="The Broad Institute Genomics Platform"/>
            <consortium name="The Broad Institute Genome Sequencing Center for Infectious Disease"/>
            <person name="Wu L."/>
            <person name="Ma J."/>
        </authorList>
    </citation>
    <scope>NUCLEOTIDE SEQUENCE [LARGE SCALE GENOMIC DNA]</scope>
    <source>
        <strain evidence="3">JCM 17316</strain>
    </source>
</reference>
<dbReference type="EMBL" id="BAABDO010000010">
    <property type="protein sequence ID" value="GAA4132238.1"/>
    <property type="molecule type" value="Genomic_DNA"/>
</dbReference>
<proteinExistence type="predicted"/>
<evidence type="ECO:0000313" key="3">
    <source>
        <dbReference type="Proteomes" id="UP001500266"/>
    </source>
</evidence>
<dbReference type="Proteomes" id="UP001500266">
    <property type="component" value="Unassembled WGS sequence"/>
</dbReference>
<gene>
    <name evidence="2" type="ORF">GCM10022416_11810</name>
</gene>
<evidence type="ECO:0000313" key="2">
    <source>
        <dbReference type="EMBL" id="GAA4132238.1"/>
    </source>
</evidence>
<name>A0ABP7Y9B7_9ACTN</name>